<evidence type="ECO:0000313" key="2">
    <source>
        <dbReference type="Proteomes" id="UP001142489"/>
    </source>
</evidence>
<dbReference type="OrthoDB" id="8195362at2759"/>
<name>A0A9Q0XLB9_9SAUR</name>
<evidence type="ECO:0000313" key="1">
    <source>
        <dbReference type="EMBL" id="KAJ7319615.1"/>
    </source>
</evidence>
<dbReference type="Proteomes" id="UP001142489">
    <property type="component" value="Unassembled WGS sequence"/>
</dbReference>
<proteinExistence type="predicted"/>
<keyword evidence="2" id="KW-1185">Reference proteome</keyword>
<dbReference type="AlphaFoldDB" id="A0A9Q0XLB9"/>
<organism evidence="1 2">
    <name type="scientific">Phrynocephalus forsythii</name>
    <dbReference type="NCBI Taxonomy" id="171643"/>
    <lineage>
        <taxon>Eukaryota</taxon>
        <taxon>Metazoa</taxon>
        <taxon>Chordata</taxon>
        <taxon>Craniata</taxon>
        <taxon>Vertebrata</taxon>
        <taxon>Euteleostomi</taxon>
        <taxon>Lepidosauria</taxon>
        <taxon>Squamata</taxon>
        <taxon>Bifurcata</taxon>
        <taxon>Unidentata</taxon>
        <taxon>Episquamata</taxon>
        <taxon>Toxicofera</taxon>
        <taxon>Iguania</taxon>
        <taxon>Acrodonta</taxon>
        <taxon>Agamidae</taxon>
        <taxon>Agaminae</taxon>
        <taxon>Phrynocephalus</taxon>
    </lineage>
</organism>
<accession>A0A9Q0XLB9</accession>
<gene>
    <name evidence="1" type="ORF">JRQ81_019126</name>
</gene>
<dbReference type="EMBL" id="JAPFRF010000010">
    <property type="protein sequence ID" value="KAJ7319615.1"/>
    <property type="molecule type" value="Genomic_DNA"/>
</dbReference>
<protein>
    <submittedName>
        <fullName evidence="1">Uncharacterized protein</fullName>
    </submittedName>
</protein>
<comment type="caution">
    <text evidence="1">The sequence shown here is derived from an EMBL/GenBank/DDBJ whole genome shotgun (WGS) entry which is preliminary data.</text>
</comment>
<sequence>MEQSSSYMNIGETILTLSAWGGICQHNLDAAWHNLWPGCVVPPDASEPAPEFAVVEEIVSLGRTMGLDVNKEDMSELVKGHEHKLSTQDLMEL</sequence>
<reference evidence="1" key="1">
    <citation type="journal article" date="2023" name="DNA Res.">
        <title>Chromosome-level genome assembly of Phrynocephalus forsythii using third-generation DNA sequencing and Hi-C analysis.</title>
        <authorList>
            <person name="Qi Y."/>
            <person name="Zhao W."/>
            <person name="Zhao Y."/>
            <person name="Niu C."/>
            <person name="Cao S."/>
            <person name="Zhang Y."/>
        </authorList>
    </citation>
    <scope>NUCLEOTIDE SEQUENCE</scope>
    <source>
        <tissue evidence="1">Muscle</tissue>
    </source>
</reference>